<dbReference type="PANTHER" id="PTHR37422:SF13">
    <property type="entry name" value="LIPOPOLYSACCHARIDE BIOSYNTHESIS PROTEIN PA4999-RELATED"/>
    <property type="match status" value="1"/>
</dbReference>
<sequence length="1215" mass="134632">MNSMNHKSKLDYWCEAIIEAGWLAALVVAPLFFNVFSSRVFEPDKISLIRSIALVMLLAWLVKVANGGPLWLPAALASGGEAEPGGEAAEPFWRRWVRVPFLLPIALLVVAYLLSTLFSVAPYVSWWGSYQRLQGTYTYYSYIIIALLTMAHLRQAVQIRRIQHAIIVTSLPIAIYGVIQHYGIDPLPWGGDVTTRVAANAGNAIFLSAYLIMAFFFTLERIYSSFAHLLGYKPNRVAEAEDMATALAGGAYLFILLVQLLAIFWTQSRGPLLGLLLGIYVFGLLLFTGLRPRYYRGLTLGWVGLGVAGALFLVLLNTTTLFNAVHAVPSLRRLSTILDLESVTAQVRVLIWEGAARMVAPHEPLVYPDGHADPVNVLRPLVGYGPEAMWIAYNPFYPPDLAHVEARNASPDRSHNETWDSLVITGILGFLAYMSLFISIFYWALRWLGLLVNRRDTWLFGGLLLACGAGAVVFFYFFDQSWRFFGVALPAGLMLGLGIYVTVAAYLHPQVGGEGQRDVARQLLIIALLATVVAHFVEIHFGIAIAATRTYFWIQLALLLVLGMNWAQTGALAWQLEPETEEAEAEPEPAQDARGRRRRRRPARPRAAARREEALPALPGTVMVDLLIFLTFVFIYTTNAQGSTNPFGILFSSILQRNEGGVMVSSPAIFFLMLFTWLVAATLGLAAEALQRRRMPGMGWWLRGYLLHAGVVWGGWLIYGGIQGARLVPGAAGTDLDSQLNMVAGHFALYTWLVAAWMLVAGGVYAWPWLRDARVPTAGRAAVSLAAGTVLAVIIFAIISSVNVALVKADIIYKQGQQFDQQGNWLSSIELYRRALAVRKTEDHYMLFLGRSLLEQAKRAPAEGSVQLPPQPRLEDVLSLTPQMVSQMSQGELLRAAEVVLRQAQRVNPLNTDHTANLARLYRTWADLATDPAVRQEMLDRSIAHYDMAVQLSPNAAHLWNEKGNAHQARGEDELAEQAYLHSLSLDQKYDQTYLLLADFYDRRQAYDEAVRLLRQGIEQLPRNAQLYSYLGVMLARQGDLQGAIDANLKVLELQPFNAGAMRNLALLYRDLGETEEAIRWVNQAITATNPNSTAELVQLHQLAAQLYQAANQNDQVIVHYEQIRALQPDDVATLNTLYSLYAAESNWNKAVEVLQALAALEPDNYRHPLAIAQILNQVGQTENALAFANQALSLAPEDQKASISAFIQALSAGS</sequence>
<feature type="transmembrane region" description="Helical" evidence="3">
    <location>
        <begin position="782"/>
        <end position="806"/>
    </location>
</feature>
<dbReference type="InterPro" id="IPR051533">
    <property type="entry name" value="WaaL-like"/>
</dbReference>
<organism evidence="4 5">
    <name type="scientific">Litorilinea aerophila</name>
    <dbReference type="NCBI Taxonomy" id="1204385"/>
    <lineage>
        <taxon>Bacteria</taxon>
        <taxon>Bacillati</taxon>
        <taxon>Chloroflexota</taxon>
        <taxon>Caldilineae</taxon>
        <taxon>Caldilineales</taxon>
        <taxon>Caldilineaceae</taxon>
        <taxon>Litorilinea</taxon>
    </lineage>
</organism>
<feature type="compositionally biased region" description="Acidic residues" evidence="2">
    <location>
        <begin position="578"/>
        <end position="589"/>
    </location>
</feature>
<feature type="transmembrane region" description="Helical" evidence="3">
    <location>
        <begin position="484"/>
        <end position="507"/>
    </location>
</feature>
<dbReference type="Proteomes" id="UP000317371">
    <property type="component" value="Unassembled WGS sequence"/>
</dbReference>
<keyword evidence="3" id="KW-0472">Membrane</keyword>
<feature type="transmembrane region" description="Helical" evidence="3">
    <location>
        <begin position="244"/>
        <end position="266"/>
    </location>
</feature>
<feature type="transmembrane region" description="Helical" evidence="3">
    <location>
        <begin position="12"/>
        <end position="33"/>
    </location>
</feature>
<feature type="compositionally biased region" description="Basic residues" evidence="2">
    <location>
        <begin position="595"/>
        <end position="608"/>
    </location>
</feature>
<feature type="repeat" description="TPR" evidence="1">
    <location>
        <begin position="1025"/>
        <end position="1058"/>
    </location>
</feature>
<evidence type="ECO:0000256" key="2">
    <source>
        <dbReference type="SAM" id="MobiDB-lite"/>
    </source>
</evidence>
<reference evidence="4 5" key="1">
    <citation type="submission" date="2019-06" db="EMBL/GenBank/DDBJ databases">
        <title>Genome sequence of Litorilinea aerophila BAA-2444.</title>
        <authorList>
            <person name="Maclea K.S."/>
            <person name="Maurais E.G."/>
            <person name="Iannazzi L.C."/>
        </authorList>
    </citation>
    <scope>NUCLEOTIDE SEQUENCE [LARGE SCALE GENOMIC DNA]</scope>
    <source>
        <strain evidence="4 5">ATCC BAA-2444</strain>
    </source>
</reference>
<dbReference type="AlphaFoldDB" id="A0A540VJR1"/>
<feature type="transmembrane region" description="Helical" evidence="3">
    <location>
        <begin position="747"/>
        <end position="770"/>
    </location>
</feature>
<feature type="transmembrane region" description="Helical" evidence="3">
    <location>
        <begin position="614"/>
        <end position="636"/>
    </location>
</feature>
<feature type="repeat" description="TPR" evidence="1">
    <location>
        <begin position="991"/>
        <end position="1024"/>
    </location>
</feature>
<name>A0A540VJR1_9CHLR</name>
<dbReference type="InterPro" id="IPR011990">
    <property type="entry name" value="TPR-like_helical_dom_sf"/>
</dbReference>
<feature type="transmembrane region" description="Helical" evidence="3">
    <location>
        <begin position="668"/>
        <end position="688"/>
    </location>
</feature>
<feature type="transmembrane region" description="Helical" evidence="3">
    <location>
        <begin position="457"/>
        <end position="478"/>
    </location>
</feature>
<keyword evidence="3" id="KW-1133">Transmembrane helix</keyword>
<evidence type="ECO:0000313" key="5">
    <source>
        <dbReference type="Proteomes" id="UP000317371"/>
    </source>
</evidence>
<dbReference type="SUPFAM" id="SSF81901">
    <property type="entry name" value="HCP-like"/>
    <property type="match status" value="1"/>
</dbReference>
<keyword evidence="1" id="KW-0802">TPR repeat</keyword>
<dbReference type="PANTHER" id="PTHR37422">
    <property type="entry name" value="TEICHURONIC ACID BIOSYNTHESIS PROTEIN TUAE"/>
    <property type="match status" value="1"/>
</dbReference>
<evidence type="ECO:0000313" key="4">
    <source>
        <dbReference type="EMBL" id="TQE97015.1"/>
    </source>
</evidence>
<dbReference type="Pfam" id="PF13432">
    <property type="entry name" value="TPR_16"/>
    <property type="match status" value="1"/>
</dbReference>
<feature type="transmembrane region" description="Helical" evidence="3">
    <location>
        <begin position="101"/>
        <end position="125"/>
    </location>
</feature>
<feature type="transmembrane region" description="Helical" evidence="3">
    <location>
        <begin position="272"/>
        <end position="290"/>
    </location>
</feature>
<feature type="transmembrane region" description="Helical" evidence="3">
    <location>
        <begin position="519"/>
        <end position="537"/>
    </location>
</feature>
<keyword evidence="5" id="KW-1185">Reference proteome</keyword>
<dbReference type="Gene3D" id="1.25.40.10">
    <property type="entry name" value="Tetratricopeptide repeat domain"/>
    <property type="match status" value="3"/>
</dbReference>
<accession>A0A540VJR1</accession>
<dbReference type="InParanoid" id="A0A540VJR1"/>
<dbReference type="InterPro" id="IPR019734">
    <property type="entry name" value="TPR_rpt"/>
</dbReference>
<feature type="transmembrane region" description="Helical" evidence="3">
    <location>
        <begin position="204"/>
        <end position="223"/>
    </location>
</feature>
<feature type="region of interest" description="Disordered" evidence="2">
    <location>
        <begin position="578"/>
        <end position="608"/>
    </location>
</feature>
<evidence type="ECO:0000256" key="3">
    <source>
        <dbReference type="SAM" id="Phobius"/>
    </source>
</evidence>
<keyword evidence="3" id="KW-0812">Transmembrane</keyword>
<dbReference type="OrthoDB" id="1762823at2"/>
<evidence type="ECO:0000256" key="1">
    <source>
        <dbReference type="PROSITE-ProRule" id="PRU00339"/>
    </source>
</evidence>
<proteinExistence type="predicted"/>
<feature type="transmembrane region" description="Helical" evidence="3">
    <location>
        <begin position="137"/>
        <end position="153"/>
    </location>
</feature>
<dbReference type="EMBL" id="VIGC01000005">
    <property type="protein sequence ID" value="TQE97015.1"/>
    <property type="molecule type" value="Genomic_DNA"/>
</dbReference>
<dbReference type="SUPFAM" id="SSF48452">
    <property type="entry name" value="TPR-like"/>
    <property type="match status" value="2"/>
</dbReference>
<feature type="transmembrane region" description="Helical" evidence="3">
    <location>
        <begin position="302"/>
        <end position="325"/>
    </location>
</feature>
<dbReference type="PROSITE" id="PS50005">
    <property type="entry name" value="TPR"/>
    <property type="match status" value="2"/>
</dbReference>
<comment type="caution">
    <text evidence="4">The sequence shown here is derived from an EMBL/GenBank/DDBJ whole genome shotgun (WGS) entry which is preliminary data.</text>
</comment>
<protein>
    <submittedName>
        <fullName evidence="4">Tetratricopeptide repeat protein</fullName>
    </submittedName>
</protein>
<gene>
    <name evidence="4" type="ORF">FKZ61_05085</name>
</gene>
<dbReference type="SMART" id="SM00028">
    <property type="entry name" value="TPR"/>
    <property type="match status" value="8"/>
</dbReference>
<feature type="transmembrane region" description="Helical" evidence="3">
    <location>
        <begin position="422"/>
        <end position="445"/>
    </location>
</feature>
<dbReference type="Pfam" id="PF13181">
    <property type="entry name" value="TPR_8"/>
    <property type="match status" value="2"/>
</dbReference>
<feature type="transmembrane region" description="Helical" evidence="3">
    <location>
        <begin position="700"/>
        <end position="719"/>
    </location>
</feature>